<evidence type="ECO:0000256" key="5">
    <source>
        <dbReference type="ARBA" id="ARBA00023136"/>
    </source>
</evidence>
<organism evidence="8 9">
    <name type="scientific">Meridianimarinicoccus marinus</name>
    <dbReference type="NCBI Taxonomy" id="3231483"/>
    <lineage>
        <taxon>Bacteria</taxon>
        <taxon>Pseudomonadati</taxon>
        <taxon>Pseudomonadota</taxon>
        <taxon>Alphaproteobacteria</taxon>
        <taxon>Rhodobacterales</taxon>
        <taxon>Paracoccaceae</taxon>
        <taxon>Meridianimarinicoccus</taxon>
    </lineage>
</organism>
<dbReference type="Proteomes" id="UP001553161">
    <property type="component" value="Unassembled WGS sequence"/>
</dbReference>
<feature type="transmembrane region" description="Helical" evidence="6">
    <location>
        <begin position="124"/>
        <end position="146"/>
    </location>
</feature>
<evidence type="ECO:0000313" key="9">
    <source>
        <dbReference type="Proteomes" id="UP001553161"/>
    </source>
</evidence>
<reference evidence="8 9" key="1">
    <citation type="submission" date="2024-07" db="EMBL/GenBank/DDBJ databases">
        <authorList>
            <person name="Kang M."/>
        </authorList>
    </citation>
    <scope>NUCLEOTIDE SEQUENCE [LARGE SCALE GENOMIC DNA]</scope>
    <source>
        <strain evidence="8 9">DFM31</strain>
    </source>
</reference>
<dbReference type="RefSeq" id="WP_366190575.1">
    <property type="nucleotide sequence ID" value="NZ_JBFBVU010000001.1"/>
</dbReference>
<keyword evidence="2" id="KW-0813">Transport</keyword>
<proteinExistence type="predicted"/>
<feature type="transmembrane region" description="Helical" evidence="6">
    <location>
        <begin position="41"/>
        <end position="59"/>
    </location>
</feature>
<dbReference type="PANTHER" id="PTHR43840">
    <property type="entry name" value="MITOCHONDRIAL METAL TRANSPORTER 1-RELATED"/>
    <property type="match status" value="1"/>
</dbReference>
<gene>
    <name evidence="8" type="ORF">AB0T83_00335</name>
</gene>
<keyword evidence="9" id="KW-1185">Reference proteome</keyword>
<dbReference type="EMBL" id="JBFBVU010000001">
    <property type="protein sequence ID" value="MEV8465225.1"/>
    <property type="molecule type" value="Genomic_DNA"/>
</dbReference>
<keyword evidence="3 6" id="KW-0812">Transmembrane</keyword>
<feature type="transmembrane region" description="Helical" evidence="6">
    <location>
        <begin position="190"/>
        <end position="212"/>
    </location>
</feature>
<dbReference type="InterPro" id="IPR027469">
    <property type="entry name" value="Cation_efflux_TMD_sf"/>
</dbReference>
<keyword evidence="4 6" id="KW-1133">Transmembrane helix</keyword>
<evidence type="ECO:0000256" key="3">
    <source>
        <dbReference type="ARBA" id="ARBA00022692"/>
    </source>
</evidence>
<accession>A0ABV3L291</accession>
<feature type="transmembrane region" description="Helical" evidence="6">
    <location>
        <begin position="167"/>
        <end position="184"/>
    </location>
</feature>
<evidence type="ECO:0000256" key="6">
    <source>
        <dbReference type="SAM" id="Phobius"/>
    </source>
</evidence>
<keyword evidence="5 6" id="KW-0472">Membrane</keyword>
<comment type="subcellular location">
    <subcellularLocation>
        <location evidence="1">Membrane</location>
        <topology evidence="1">Multi-pass membrane protein</topology>
    </subcellularLocation>
</comment>
<dbReference type="InterPro" id="IPR050291">
    <property type="entry name" value="CDF_Transporter"/>
</dbReference>
<dbReference type="Pfam" id="PF01545">
    <property type="entry name" value="Cation_efflux"/>
    <property type="match status" value="1"/>
</dbReference>
<feature type="transmembrane region" description="Helical" evidence="6">
    <location>
        <begin position="90"/>
        <end position="112"/>
    </location>
</feature>
<evidence type="ECO:0000259" key="7">
    <source>
        <dbReference type="Pfam" id="PF01545"/>
    </source>
</evidence>
<feature type="domain" description="Cation efflux protein transmembrane" evidence="7">
    <location>
        <begin position="19"/>
        <end position="222"/>
    </location>
</feature>
<evidence type="ECO:0000256" key="4">
    <source>
        <dbReference type="ARBA" id="ARBA00022989"/>
    </source>
</evidence>
<protein>
    <submittedName>
        <fullName evidence="8">Cation transporter</fullName>
    </submittedName>
</protein>
<comment type="caution">
    <text evidence="8">The sequence shown here is derived from an EMBL/GenBank/DDBJ whole genome shotgun (WGS) entry which is preliminary data.</text>
</comment>
<dbReference type="SUPFAM" id="SSF161111">
    <property type="entry name" value="Cation efflux protein transmembrane domain-like"/>
    <property type="match status" value="1"/>
</dbReference>
<feature type="transmembrane region" description="Helical" evidence="6">
    <location>
        <begin position="17"/>
        <end position="35"/>
    </location>
</feature>
<dbReference type="PANTHER" id="PTHR43840:SF15">
    <property type="entry name" value="MITOCHONDRIAL METAL TRANSPORTER 1-RELATED"/>
    <property type="match status" value="1"/>
</dbReference>
<evidence type="ECO:0000313" key="8">
    <source>
        <dbReference type="EMBL" id="MEV8465225.1"/>
    </source>
</evidence>
<dbReference type="InterPro" id="IPR058533">
    <property type="entry name" value="Cation_efflux_TM"/>
</dbReference>
<name>A0ABV3L291_9RHOB</name>
<evidence type="ECO:0000256" key="2">
    <source>
        <dbReference type="ARBA" id="ARBA00022448"/>
    </source>
</evidence>
<sequence length="324" mass="34935">MQADAAAFRLEQRALRVGKWANLGMAIAGVLAAWLSNSQALLVDGLFSMVGFLSAIVAIRISSNTRRGADDNRPMGYAVDESIYQTFRSLLLLGLVMFGITSAAMNIARYAAGAEMPPLNFNVIVVYFVGICATCLALALIHYRAWVRSGRISDILRLEMLAARYDGFITLAAGAGLSLGPYLSTTPLAWMAPIMDSLVVIFLCGISISMYWREFRGGLAELAGVTAAPDVLASAETAIIPALASLGMNIREISLIKQGRRFQMILYVRPARPVTGRRVDAATHAVKKALYPVLGRVDCVLVPTEEGRDLSLAQIRPDPTEAPA</sequence>
<dbReference type="Gene3D" id="1.20.1510.10">
    <property type="entry name" value="Cation efflux protein transmembrane domain"/>
    <property type="match status" value="1"/>
</dbReference>
<evidence type="ECO:0000256" key="1">
    <source>
        <dbReference type="ARBA" id="ARBA00004141"/>
    </source>
</evidence>